<dbReference type="AlphaFoldDB" id="A0ABD3QTR7"/>
<evidence type="ECO:0000313" key="1">
    <source>
        <dbReference type="EMBL" id="KAL3803356.1"/>
    </source>
</evidence>
<sequence length="129" mass="14471">MGLPRYPGKGQAAEPGYKNAKYLEGQLVVIGSGEYFSFAWIPLEHQIFFGRPSPELTLKMLREGGVASLTAGIGNAVPSLEEGNMKDMTDYVARCFEVTVDTFWDERNEGKVDEFSGIWHGNDEYCYFE</sequence>
<accession>A0ABD3QTR7</accession>
<dbReference type="Proteomes" id="UP001516023">
    <property type="component" value="Unassembled WGS sequence"/>
</dbReference>
<reference evidence="1 2" key="1">
    <citation type="journal article" date="2020" name="G3 (Bethesda)">
        <title>Improved Reference Genome for Cyclotella cryptica CCMP332, a Model for Cell Wall Morphogenesis, Salinity Adaptation, and Lipid Production in Diatoms (Bacillariophyta).</title>
        <authorList>
            <person name="Roberts W.R."/>
            <person name="Downey K.M."/>
            <person name="Ruck E.C."/>
            <person name="Traller J.C."/>
            <person name="Alverson A.J."/>
        </authorList>
    </citation>
    <scope>NUCLEOTIDE SEQUENCE [LARGE SCALE GENOMIC DNA]</scope>
    <source>
        <strain evidence="1 2">CCMP332</strain>
    </source>
</reference>
<dbReference type="Pfam" id="PF12014">
    <property type="entry name" value="Cyclin_D1_bind"/>
    <property type="match status" value="1"/>
</dbReference>
<comment type="caution">
    <text evidence="1">The sequence shown here is derived from an EMBL/GenBank/DDBJ whole genome shotgun (WGS) entry which is preliminary data.</text>
</comment>
<dbReference type="EMBL" id="JABMIG020000014">
    <property type="protein sequence ID" value="KAL3803356.1"/>
    <property type="molecule type" value="Genomic_DNA"/>
</dbReference>
<name>A0ABD3QTR7_9STRA</name>
<gene>
    <name evidence="1" type="ORF">HJC23_009320</name>
</gene>
<keyword evidence="2" id="KW-1185">Reference proteome</keyword>
<evidence type="ECO:0000313" key="2">
    <source>
        <dbReference type="Proteomes" id="UP001516023"/>
    </source>
</evidence>
<protein>
    <submittedName>
        <fullName evidence="1">Uncharacterized protein</fullName>
    </submittedName>
</protein>
<proteinExistence type="predicted"/>
<organism evidence="1 2">
    <name type="scientific">Cyclotella cryptica</name>
    <dbReference type="NCBI Taxonomy" id="29204"/>
    <lineage>
        <taxon>Eukaryota</taxon>
        <taxon>Sar</taxon>
        <taxon>Stramenopiles</taxon>
        <taxon>Ochrophyta</taxon>
        <taxon>Bacillariophyta</taxon>
        <taxon>Coscinodiscophyceae</taxon>
        <taxon>Thalassiosirophycidae</taxon>
        <taxon>Stephanodiscales</taxon>
        <taxon>Stephanodiscaceae</taxon>
        <taxon>Cyclotella</taxon>
    </lineage>
</organism>